<feature type="non-terminal residue" evidence="2">
    <location>
        <position position="1"/>
    </location>
</feature>
<sequence length="69" mass="8117">EEEMAEFEKRQSETVATEEASRAAIKTTINQELDDIQAMIEADNKWLQDFNLKNKNNSPLKKSLECWWK</sequence>
<evidence type="ECO:0000313" key="2">
    <source>
        <dbReference type="EMBL" id="GFD17650.1"/>
    </source>
</evidence>
<dbReference type="EMBL" id="BKCJ011301700">
    <property type="protein sequence ID" value="GFD17650.1"/>
    <property type="molecule type" value="Genomic_DNA"/>
</dbReference>
<organism evidence="2">
    <name type="scientific">Tanacetum cinerariifolium</name>
    <name type="common">Dalmatian daisy</name>
    <name type="synonym">Chrysanthemum cinerariifolium</name>
    <dbReference type="NCBI Taxonomy" id="118510"/>
    <lineage>
        <taxon>Eukaryota</taxon>
        <taxon>Viridiplantae</taxon>
        <taxon>Streptophyta</taxon>
        <taxon>Embryophyta</taxon>
        <taxon>Tracheophyta</taxon>
        <taxon>Spermatophyta</taxon>
        <taxon>Magnoliopsida</taxon>
        <taxon>eudicotyledons</taxon>
        <taxon>Gunneridae</taxon>
        <taxon>Pentapetalae</taxon>
        <taxon>asterids</taxon>
        <taxon>campanulids</taxon>
        <taxon>Asterales</taxon>
        <taxon>Asteraceae</taxon>
        <taxon>Asteroideae</taxon>
        <taxon>Anthemideae</taxon>
        <taxon>Anthemidinae</taxon>
        <taxon>Tanacetum</taxon>
    </lineage>
</organism>
<name>A0A699U5Q1_TANCI</name>
<comment type="caution">
    <text evidence="2">The sequence shown here is derived from an EMBL/GenBank/DDBJ whole genome shotgun (WGS) entry which is preliminary data.</text>
</comment>
<protein>
    <submittedName>
        <fullName evidence="2">Uncharacterized protein</fullName>
    </submittedName>
</protein>
<dbReference type="AlphaFoldDB" id="A0A699U5Q1"/>
<feature type="compositionally biased region" description="Basic and acidic residues" evidence="1">
    <location>
        <begin position="1"/>
        <end position="12"/>
    </location>
</feature>
<feature type="region of interest" description="Disordered" evidence="1">
    <location>
        <begin position="1"/>
        <end position="21"/>
    </location>
</feature>
<gene>
    <name evidence="2" type="ORF">Tci_889619</name>
</gene>
<proteinExistence type="predicted"/>
<reference evidence="2" key="1">
    <citation type="journal article" date="2019" name="Sci. Rep.">
        <title>Draft genome of Tanacetum cinerariifolium, the natural source of mosquito coil.</title>
        <authorList>
            <person name="Yamashiro T."/>
            <person name="Shiraishi A."/>
            <person name="Satake H."/>
            <person name="Nakayama K."/>
        </authorList>
    </citation>
    <scope>NUCLEOTIDE SEQUENCE</scope>
</reference>
<accession>A0A699U5Q1</accession>
<evidence type="ECO:0000256" key="1">
    <source>
        <dbReference type="SAM" id="MobiDB-lite"/>
    </source>
</evidence>